<dbReference type="EMBL" id="VTTN01000002">
    <property type="protein sequence ID" value="KAA0597089.1"/>
    <property type="molecule type" value="Genomic_DNA"/>
</dbReference>
<dbReference type="RefSeq" id="WP_149230629.1">
    <property type="nucleotide sequence ID" value="NZ_JALJXJ010000001.1"/>
</dbReference>
<keyword evidence="3" id="KW-1185">Reference proteome</keyword>
<evidence type="ECO:0000256" key="1">
    <source>
        <dbReference type="SAM" id="Phobius"/>
    </source>
</evidence>
<feature type="transmembrane region" description="Helical" evidence="1">
    <location>
        <begin position="339"/>
        <end position="363"/>
    </location>
</feature>
<dbReference type="AlphaFoldDB" id="A0A5A9GUM2"/>
<feature type="transmembrane region" description="Helical" evidence="1">
    <location>
        <begin position="12"/>
        <end position="34"/>
    </location>
</feature>
<name>A0A5A9GUM2_AZOLI</name>
<feature type="transmembrane region" description="Helical" evidence="1">
    <location>
        <begin position="88"/>
        <end position="110"/>
    </location>
</feature>
<keyword evidence="1" id="KW-0472">Membrane</keyword>
<sequence length="546" mass="59457">MPRPDDDHRARLIGIAFLLLAPPAYGLLTLTFGMDANWDLRNYHWYNGYAMLTGRIGRDLLAAQMPTFYSPFLDVPFYWLATHLPARVAGFLWGTLQGINLSLLYLLASFCLRNVPVLKRTLIAMALAVMGGLGGGTLGLIGTTFQDNVVSLGVLGAAAVVAGSLPGILDGRALPSFARVAAAGLLAGAAMGLKNPTVIYAVGLCLGFLALPARPWRRLWLAFFFGIGVLVGLALGGGLWMAHLWHDYGNPVFPHMNHIFKSPFAALSDYVNVSFFPPGLWQQLFFPFVFTFSPMTVGEVPFFDLRVLALFVLVPVGFVCAVVTGLLGKRNDWLTAVPATRFLLAAMTVTYALWVVMFCIYRYLVPLEMLAPLGLVMAVGLLPLARRLRTGLAVALLAVVQLTVQPADWGRVAWPRGADDKWVKAEVPPIANPDDTMVLMAGYWAIAHVIPSFPARVTFVRIQSNFLQPDSVGNGYLAIMKDKVESHRGPFLMLSTIPDTPGAAKAAELLGLRLDPQRCRPIPNNLGETLNLCAVDRAGDKRETVE</sequence>
<reference evidence="2 3" key="1">
    <citation type="submission" date="2019-08" db="EMBL/GenBank/DDBJ databases">
        <authorList>
            <person name="Grouzdev D."/>
            <person name="Tikhonova E."/>
            <person name="Kravchenko I."/>
        </authorList>
    </citation>
    <scope>NUCLEOTIDE SEQUENCE [LARGE SCALE GENOMIC DNA]</scope>
    <source>
        <strain evidence="2 3">59b</strain>
    </source>
</reference>
<organism evidence="2 3">
    <name type="scientific">Azospirillum lipoferum</name>
    <dbReference type="NCBI Taxonomy" id="193"/>
    <lineage>
        <taxon>Bacteria</taxon>
        <taxon>Pseudomonadati</taxon>
        <taxon>Pseudomonadota</taxon>
        <taxon>Alphaproteobacteria</taxon>
        <taxon>Rhodospirillales</taxon>
        <taxon>Azospirillaceae</taxon>
        <taxon>Azospirillum</taxon>
    </lineage>
</organism>
<feature type="transmembrane region" description="Helical" evidence="1">
    <location>
        <begin position="149"/>
        <end position="169"/>
    </location>
</feature>
<feature type="transmembrane region" description="Helical" evidence="1">
    <location>
        <begin position="122"/>
        <end position="143"/>
    </location>
</feature>
<keyword evidence="1" id="KW-1133">Transmembrane helix</keyword>
<gene>
    <name evidence="2" type="ORF">FZ942_08245</name>
</gene>
<evidence type="ECO:0008006" key="4">
    <source>
        <dbReference type="Google" id="ProtNLM"/>
    </source>
</evidence>
<dbReference type="OrthoDB" id="1814621at2"/>
<evidence type="ECO:0000313" key="2">
    <source>
        <dbReference type="EMBL" id="KAA0597089.1"/>
    </source>
</evidence>
<proteinExistence type="predicted"/>
<feature type="transmembrane region" description="Helical" evidence="1">
    <location>
        <begin position="369"/>
        <end position="385"/>
    </location>
</feature>
<comment type="caution">
    <text evidence="2">The sequence shown here is derived from an EMBL/GenBank/DDBJ whole genome shotgun (WGS) entry which is preliminary data.</text>
</comment>
<dbReference type="Proteomes" id="UP000324927">
    <property type="component" value="Unassembled WGS sequence"/>
</dbReference>
<protein>
    <recommendedName>
        <fullName evidence="4">4-amino-4-deoxy-L-arabinose transferase</fullName>
    </recommendedName>
</protein>
<evidence type="ECO:0000313" key="3">
    <source>
        <dbReference type="Proteomes" id="UP000324927"/>
    </source>
</evidence>
<keyword evidence="1" id="KW-0812">Transmembrane</keyword>
<feature type="transmembrane region" description="Helical" evidence="1">
    <location>
        <begin position="307"/>
        <end position="327"/>
    </location>
</feature>
<accession>A0A5A9GUM2</accession>
<feature type="transmembrane region" description="Helical" evidence="1">
    <location>
        <begin position="220"/>
        <end position="242"/>
    </location>
</feature>